<evidence type="ECO:0000313" key="5">
    <source>
        <dbReference type="Proteomes" id="UP001596989"/>
    </source>
</evidence>
<dbReference type="Pfam" id="PF25583">
    <property type="entry name" value="WCX"/>
    <property type="match status" value="1"/>
</dbReference>
<dbReference type="Proteomes" id="UP001596989">
    <property type="component" value="Unassembled WGS sequence"/>
</dbReference>
<evidence type="ECO:0000259" key="2">
    <source>
        <dbReference type="Pfam" id="PF13280"/>
    </source>
</evidence>
<dbReference type="EMBL" id="JBHTJZ010000004">
    <property type="protein sequence ID" value="MFD0958021.1"/>
    <property type="molecule type" value="Genomic_DNA"/>
</dbReference>
<evidence type="ECO:0000313" key="4">
    <source>
        <dbReference type="EMBL" id="MFD0958021.1"/>
    </source>
</evidence>
<dbReference type="Pfam" id="PF08279">
    <property type="entry name" value="HTH_11"/>
    <property type="match status" value="1"/>
</dbReference>
<feature type="domain" description="Helix-turn-helix type 11" evidence="1">
    <location>
        <begin position="7"/>
        <end position="60"/>
    </location>
</feature>
<dbReference type="InterPro" id="IPR036388">
    <property type="entry name" value="WH-like_DNA-bd_sf"/>
</dbReference>
<evidence type="ECO:0000259" key="1">
    <source>
        <dbReference type="Pfam" id="PF08279"/>
    </source>
</evidence>
<feature type="domain" description="WCX" evidence="3">
    <location>
        <begin position="236"/>
        <end position="311"/>
    </location>
</feature>
<comment type="caution">
    <text evidence="4">The sequence shown here is derived from an EMBL/GenBank/DDBJ whole genome shotgun (WGS) entry which is preliminary data.</text>
</comment>
<sequence length="317" mass="36864">MIDKLIRLLNILNAIQASPGITAADLALKCDVNIRTIYRDLDTLSLVAPITNEGRGTGYRFLGRFTMQPLNFTEQEALVVSLLPSVLDIEKLPPGFETAYNKVMAAHRNEKSQQHNMIEDIAGIIQMGTPAYRKESPNHLQTILKAILEQKTIATVYHTQYRNETTERSIDPYYLVPRDQRFYLIGNCRRDNKMKTFRISRFLQVNITSEAFDKGSFNVKQHLKNTWSIIQGERNTTFKVRFSSKVARYIREEELFVRPRMKDLKDGGMLFEVTVNNEQEFVRWILQYGPDAEIIEPQSVREQLQAQMRQWMEMYSS</sequence>
<protein>
    <submittedName>
        <fullName evidence="4">Helix-turn-helix transcriptional regulator</fullName>
    </submittedName>
</protein>
<name>A0ABW3HKH6_9BACL</name>
<dbReference type="InterPro" id="IPR028349">
    <property type="entry name" value="PafC-like"/>
</dbReference>
<dbReference type="PIRSF" id="PIRSF016838">
    <property type="entry name" value="PafC"/>
    <property type="match status" value="1"/>
</dbReference>
<dbReference type="RefSeq" id="WP_377561647.1">
    <property type="nucleotide sequence ID" value="NZ_JBHTJZ010000004.1"/>
</dbReference>
<gene>
    <name evidence="4" type="ORF">ACFQ2I_01320</name>
</gene>
<dbReference type="Gene3D" id="1.10.10.10">
    <property type="entry name" value="Winged helix-like DNA-binding domain superfamily/Winged helix DNA-binding domain"/>
    <property type="match status" value="1"/>
</dbReference>
<evidence type="ECO:0000259" key="3">
    <source>
        <dbReference type="Pfam" id="PF25583"/>
    </source>
</evidence>
<dbReference type="Pfam" id="PF13280">
    <property type="entry name" value="WYL"/>
    <property type="match status" value="1"/>
</dbReference>
<dbReference type="InterPro" id="IPR057727">
    <property type="entry name" value="WCX_dom"/>
</dbReference>
<accession>A0ABW3HKH6</accession>
<proteinExistence type="predicted"/>
<organism evidence="4 5">
    <name type="scientific">Paenibacillus chungangensis</name>
    <dbReference type="NCBI Taxonomy" id="696535"/>
    <lineage>
        <taxon>Bacteria</taxon>
        <taxon>Bacillati</taxon>
        <taxon>Bacillota</taxon>
        <taxon>Bacilli</taxon>
        <taxon>Bacillales</taxon>
        <taxon>Paenibacillaceae</taxon>
        <taxon>Paenibacillus</taxon>
    </lineage>
</organism>
<reference evidence="5" key="1">
    <citation type="journal article" date="2019" name="Int. J. Syst. Evol. Microbiol.">
        <title>The Global Catalogue of Microorganisms (GCM) 10K type strain sequencing project: providing services to taxonomists for standard genome sequencing and annotation.</title>
        <authorList>
            <consortium name="The Broad Institute Genomics Platform"/>
            <consortium name="The Broad Institute Genome Sequencing Center for Infectious Disease"/>
            <person name="Wu L."/>
            <person name="Ma J."/>
        </authorList>
    </citation>
    <scope>NUCLEOTIDE SEQUENCE [LARGE SCALE GENOMIC DNA]</scope>
    <source>
        <strain evidence="5">CCUG 59129</strain>
    </source>
</reference>
<dbReference type="PANTHER" id="PTHR34580">
    <property type="match status" value="1"/>
</dbReference>
<dbReference type="InterPro" id="IPR051534">
    <property type="entry name" value="CBASS_pafABC_assoc_protein"/>
</dbReference>
<dbReference type="PROSITE" id="PS52050">
    <property type="entry name" value="WYL"/>
    <property type="match status" value="1"/>
</dbReference>
<dbReference type="PANTHER" id="PTHR34580:SF1">
    <property type="entry name" value="PROTEIN PAFC"/>
    <property type="match status" value="1"/>
</dbReference>
<keyword evidence="5" id="KW-1185">Reference proteome</keyword>
<feature type="domain" description="WYL" evidence="2">
    <location>
        <begin position="139"/>
        <end position="206"/>
    </location>
</feature>
<dbReference type="InterPro" id="IPR013196">
    <property type="entry name" value="HTH_11"/>
</dbReference>
<dbReference type="InterPro" id="IPR026881">
    <property type="entry name" value="WYL_dom"/>
</dbReference>